<evidence type="ECO:0000256" key="7">
    <source>
        <dbReference type="ARBA" id="ARBA00023012"/>
    </source>
</evidence>
<protein>
    <recommendedName>
        <fullName evidence="3">histidine kinase</fullName>
        <ecNumber evidence="3">2.7.13.3</ecNumber>
    </recommendedName>
</protein>
<dbReference type="Gene3D" id="1.10.287.130">
    <property type="match status" value="1"/>
</dbReference>
<keyword evidence="9" id="KW-0175">Coiled coil</keyword>
<evidence type="ECO:0000259" key="11">
    <source>
        <dbReference type="PROSITE" id="PS50109"/>
    </source>
</evidence>
<comment type="catalytic activity">
    <reaction evidence="1">
        <text>ATP + protein L-histidine = ADP + protein N-phospho-L-histidine.</text>
        <dbReference type="EC" id="2.7.13.3"/>
    </reaction>
</comment>
<dbReference type="PROSITE" id="PS50885">
    <property type="entry name" value="HAMP"/>
    <property type="match status" value="1"/>
</dbReference>
<dbReference type="InterPro" id="IPR005467">
    <property type="entry name" value="His_kinase_dom"/>
</dbReference>
<dbReference type="CDD" id="cd00082">
    <property type="entry name" value="HisKA"/>
    <property type="match status" value="1"/>
</dbReference>
<evidence type="ECO:0000259" key="12">
    <source>
        <dbReference type="PROSITE" id="PS50885"/>
    </source>
</evidence>
<sequence length="448" mass="50237">MLLEDFYEAIKIKDIRASAEYIAENIDSSDISSILEDISSRNELNVRVLDNDGMELYRTNQPYDRIIDRLSAADVRQLYWEAMRSGGLLFKRYEQAAPSRPQNGFMPSPPKNPMQTIVCVKVIQKAGDQTWTLLLGSSITPVDATVKTLRVQLIYATLILIAAAAFLAFILSRGIARPIIKINDSAKKLAKGNYDVSFNGTGYREIMELNETLNNAAKELAKTEKLRRELIANISHDLRTPLTMITGYGEIIRDLPDENTPENIRVIIDEANRLTRLVNDLMELSQLQSGTQQLQISRFNLTDVAKQTIERCAQFTKKDGYDITFSSDGDAWVEADELKISQVIYNLLGNALTYTGKDKTVAVSQQIKDGYVRISVKDTGDGISPEHIDNIWDRYYKVDKTHRRAALGTGLGLSIVKSIIQMHDGKCGVESKPGAGSTFWFELKLAEQ</sequence>
<evidence type="ECO:0000256" key="3">
    <source>
        <dbReference type="ARBA" id="ARBA00012438"/>
    </source>
</evidence>
<dbReference type="GO" id="GO:0000155">
    <property type="term" value="F:phosphorelay sensor kinase activity"/>
    <property type="evidence" value="ECO:0007669"/>
    <property type="project" value="InterPro"/>
</dbReference>
<dbReference type="InterPro" id="IPR050736">
    <property type="entry name" value="Sensor_HK_Regulatory"/>
</dbReference>
<feature type="domain" description="HAMP" evidence="12">
    <location>
        <begin position="173"/>
        <end position="225"/>
    </location>
</feature>
<dbReference type="GO" id="GO:0016020">
    <property type="term" value="C:membrane"/>
    <property type="evidence" value="ECO:0007669"/>
    <property type="project" value="UniProtKB-SubCell"/>
</dbReference>
<dbReference type="HOGENOM" id="CLU_000445_89_6_9"/>
<evidence type="ECO:0000256" key="6">
    <source>
        <dbReference type="ARBA" id="ARBA00022777"/>
    </source>
</evidence>
<dbReference type="FunFam" id="1.10.287.130:FF:000001">
    <property type="entry name" value="Two-component sensor histidine kinase"/>
    <property type="match status" value="1"/>
</dbReference>
<keyword evidence="10" id="KW-0812">Transmembrane</keyword>
<dbReference type="PRINTS" id="PR00344">
    <property type="entry name" value="BCTRLSENSOR"/>
</dbReference>
<evidence type="ECO:0000256" key="4">
    <source>
        <dbReference type="ARBA" id="ARBA00022553"/>
    </source>
</evidence>
<dbReference type="Pfam" id="PF00512">
    <property type="entry name" value="HisKA"/>
    <property type="match status" value="1"/>
</dbReference>
<dbReference type="InterPro" id="IPR003661">
    <property type="entry name" value="HisK_dim/P_dom"/>
</dbReference>
<dbReference type="SUPFAM" id="SSF55874">
    <property type="entry name" value="ATPase domain of HSP90 chaperone/DNA topoisomerase II/histidine kinase"/>
    <property type="match status" value="1"/>
</dbReference>
<name>F3ZVW4_MAHA5</name>
<dbReference type="CDD" id="cd06225">
    <property type="entry name" value="HAMP"/>
    <property type="match status" value="1"/>
</dbReference>
<organism evidence="13 14">
    <name type="scientific">Mahella australiensis (strain DSM 15567 / CIP 107919 / 50-1 BON)</name>
    <dbReference type="NCBI Taxonomy" id="697281"/>
    <lineage>
        <taxon>Bacteria</taxon>
        <taxon>Bacillati</taxon>
        <taxon>Bacillota</taxon>
        <taxon>Clostridia</taxon>
        <taxon>Thermoanaerobacterales</taxon>
        <taxon>Thermoanaerobacterales Family IV. Incertae Sedis</taxon>
        <taxon>Mahella</taxon>
    </lineage>
</organism>
<dbReference type="EMBL" id="CP002360">
    <property type="protein sequence ID" value="AEE95338.1"/>
    <property type="molecule type" value="Genomic_DNA"/>
</dbReference>
<dbReference type="eggNOG" id="COG5002">
    <property type="taxonomic scope" value="Bacteria"/>
</dbReference>
<keyword evidence="5" id="KW-0808">Transferase</keyword>
<dbReference type="SMART" id="SM00387">
    <property type="entry name" value="HATPase_c"/>
    <property type="match status" value="1"/>
</dbReference>
<evidence type="ECO:0000256" key="5">
    <source>
        <dbReference type="ARBA" id="ARBA00022679"/>
    </source>
</evidence>
<proteinExistence type="predicted"/>
<dbReference type="InterPro" id="IPR036890">
    <property type="entry name" value="HATPase_C_sf"/>
</dbReference>
<reference evidence="14" key="1">
    <citation type="submission" date="2010-11" db="EMBL/GenBank/DDBJ databases">
        <title>The complete genome of Mahella australiensis DSM 15567.</title>
        <authorList>
            <consortium name="US DOE Joint Genome Institute (JGI-PGF)"/>
            <person name="Lucas S."/>
            <person name="Copeland A."/>
            <person name="Lapidus A."/>
            <person name="Bruce D."/>
            <person name="Goodwin L."/>
            <person name="Pitluck S."/>
            <person name="Kyrpides N."/>
            <person name="Mavromatis K."/>
            <person name="Pagani I."/>
            <person name="Ivanova N."/>
            <person name="Teshima H."/>
            <person name="Brettin T."/>
            <person name="Detter J.C."/>
            <person name="Han C."/>
            <person name="Tapia R."/>
            <person name="Land M."/>
            <person name="Hauser L."/>
            <person name="Markowitz V."/>
            <person name="Cheng J.-F."/>
            <person name="Hugenholtz P."/>
            <person name="Woyke T."/>
            <person name="Wu D."/>
            <person name="Spring S."/>
            <person name="Pukall R."/>
            <person name="Steenblock K."/>
            <person name="Schneider S."/>
            <person name="Klenk H.-P."/>
            <person name="Eisen J.A."/>
        </authorList>
    </citation>
    <scope>NUCLEOTIDE SEQUENCE [LARGE SCALE GENOMIC DNA]</scope>
    <source>
        <strain evidence="14">DSM 15567 / CIP 107919 / 50-1 BON</strain>
    </source>
</reference>
<dbReference type="PANTHER" id="PTHR43711">
    <property type="entry name" value="TWO-COMPONENT HISTIDINE KINASE"/>
    <property type="match status" value="1"/>
</dbReference>
<keyword evidence="14" id="KW-1185">Reference proteome</keyword>
<dbReference type="SMART" id="SM00304">
    <property type="entry name" value="HAMP"/>
    <property type="match status" value="1"/>
</dbReference>
<evidence type="ECO:0000313" key="14">
    <source>
        <dbReference type="Proteomes" id="UP000008457"/>
    </source>
</evidence>
<dbReference type="AlphaFoldDB" id="F3ZVW4"/>
<dbReference type="PANTHER" id="PTHR43711:SF1">
    <property type="entry name" value="HISTIDINE KINASE 1"/>
    <property type="match status" value="1"/>
</dbReference>
<dbReference type="KEGG" id="mas:Mahau_0115"/>
<feature type="coiled-coil region" evidence="9">
    <location>
        <begin position="203"/>
        <end position="233"/>
    </location>
</feature>
<dbReference type="EC" id="2.7.13.3" evidence="3"/>
<dbReference type="RefSeq" id="WP_013779772.1">
    <property type="nucleotide sequence ID" value="NC_015520.1"/>
</dbReference>
<dbReference type="Gene3D" id="3.30.565.10">
    <property type="entry name" value="Histidine kinase-like ATPase, C-terminal domain"/>
    <property type="match status" value="1"/>
</dbReference>
<dbReference type="eggNOG" id="COG2770">
    <property type="taxonomic scope" value="Bacteria"/>
</dbReference>
<keyword evidence="7" id="KW-0902">Two-component regulatory system</keyword>
<dbReference type="STRING" id="697281.Mahau_0115"/>
<feature type="domain" description="Histidine kinase" evidence="11">
    <location>
        <begin position="233"/>
        <end position="447"/>
    </location>
</feature>
<dbReference type="FunFam" id="3.30.565.10:FF:000006">
    <property type="entry name" value="Sensor histidine kinase WalK"/>
    <property type="match status" value="1"/>
</dbReference>
<keyword evidence="10" id="KW-1133">Transmembrane helix</keyword>
<evidence type="ECO:0000313" key="13">
    <source>
        <dbReference type="EMBL" id="AEE95338.1"/>
    </source>
</evidence>
<evidence type="ECO:0000256" key="9">
    <source>
        <dbReference type="SAM" id="Coils"/>
    </source>
</evidence>
<dbReference type="InterPro" id="IPR003594">
    <property type="entry name" value="HATPase_dom"/>
</dbReference>
<evidence type="ECO:0000256" key="2">
    <source>
        <dbReference type="ARBA" id="ARBA00004370"/>
    </source>
</evidence>
<dbReference type="InterPro" id="IPR036097">
    <property type="entry name" value="HisK_dim/P_sf"/>
</dbReference>
<keyword evidence="6 13" id="KW-0418">Kinase</keyword>
<dbReference type="SUPFAM" id="SSF47384">
    <property type="entry name" value="Homodimeric domain of signal transducing histidine kinase"/>
    <property type="match status" value="1"/>
</dbReference>
<reference evidence="13 14" key="2">
    <citation type="journal article" date="2011" name="Stand. Genomic Sci.">
        <title>Complete genome sequence of Mahella australiensis type strain (50-1 BON).</title>
        <authorList>
            <person name="Sikorski J."/>
            <person name="Teshima H."/>
            <person name="Nolan M."/>
            <person name="Lucas S."/>
            <person name="Hammon N."/>
            <person name="Deshpande S."/>
            <person name="Cheng J.F."/>
            <person name="Pitluck S."/>
            <person name="Liolios K."/>
            <person name="Pagani I."/>
            <person name="Ivanova N."/>
            <person name="Huntemann M."/>
            <person name="Mavromatis K."/>
            <person name="Ovchinikova G."/>
            <person name="Pati A."/>
            <person name="Tapia R."/>
            <person name="Han C."/>
            <person name="Goodwin L."/>
            <person name="Chen A."/>
            <person name="Palaniappan K."/>
            <person name="Land M."/>
            <person name="Hauser L."/>
            <person name="Ngatchou-Djao O.D."/>
            <person name="Rohde M."/>
            <person name="Pukall R."/>
            <person name="Spring S."/>
            <person name="Abt B."/>
            <person name="Goker M."/>
            <person name="Detter J.C."/>
            <person name="Woyke T."/>
            <person name="Bristow J."/>
            <person name="Markowitz V."/>
            <person name="Hugenholtz P."/>
            <person name="Eisen J.A."/>
            <person name="Kyrpides N.C."/>
            <person name="Klenk H.P."/>
            <person name="Lapidus A."/>
        </authorList>
    </citation>
    <scope>NUCLEOTIDE SEQUENCE [LARGE SCALE GENOMIC DNA]</scope>
    <source>
        <strain evidence="14">DSM 15567 / CIP 107919 / 50-1 BON</strain>
    </source>
</reference>
<dbReference type="SUPFAM" id="SSF158472">
    <property type="entry name" value="HAMP domain-like"/>
    <property type="match status" value="1"/>
</dbReference>
<dbReference type="PROSITE" id="PS50109">
    <property type="entry name" value="HIS_KIN"/>
    <property type="match status" value="1"/>
</dbReference>
<feature type="transmembrane region" description="Helical" evidence="10">
    <location>
        <begin position="153"/>
        <end position="171"/>
    </location>
</feature>
<dbReference type="InterPro" id="IPR003660">
    <property type="entry name" value="HAMP_dom"/>
</dbReference>
<gene>
    <name evidence="13" type="ordered locus">Mahau_0115</name>
</gene>
<dbReference type="Pfam" id="PF02518">
    <property type="entry name" value="HATPase_c"/>
    <property type="match status" value="1"/>
</dbReference>
<evidence type="ECO:0000256" key="10">
    <source>
        <dbReference type="SAM" id="Phobius"/>
    </source>
</evidence>
<accession>F3ZVW4</accession>
<dbReference type="Gene3D" id="6.10.340.10">
    <property type="match status" value="1"/>
</dbReference>
<comment type="subcellular location">
    <subcellularLocation>
        <location evidence="2">Membrane</location>
    </subcellularLocation>
</comment>
<dbReference type="Pfam" id="PF00672">
    <property type="entry name" value="HAMP"/>
    <property type="match status" value="1"/>
</dbReference>
<keyword evidence="4" id="KW-0597">Phosphoprotein</keyword>
<evidence type="ECO:0000256" key="8">
    <source>
        <dbReference type="ARBA" id="ARBA00023136"/>
    </source>
</evidence>
<dbReference type="Proteomes" id="UP000008457">
    <property type="component" value="Chromosome"/>
</dbReference>
<dbReference type="SMART" id="SM00388">
    <property type="entry name" value="HisKA"/>
    <property type="match status" value="1"/>
</dbReference>
<evidence type="ECO:0000256" key="1">
    <source>
        <dbReference type="ARBA" id="ARBA00000085"/>
    </source>
</evidence>
<dbReference type="InterPro" id="IPR004358">
    <property type="entry name" value="Sig_transdc_His_kin-like_C"/>
</dbReference>
<dbReference type="SMR" id="F3ZVW4"/>
<keyword evidence="8 10" id="KW-0472">Membrane</keyword>